<sequence>MFTSVIKRTLITVSFSCLFTLNVNAQKKTALPHGMVFGAKPGSVGLMQASKLESFMGRRTRTSAVINGRVIKVTKPKGGWFELDADSGRVIKAHFKNYNVTLPTALKGREVIIEGVAAKQFIADDQQHMAGDTVKGKKQHETNTDPKRRIVFEVTGLMVNK</sequence>
<comment type="caution">
    <text evidence="2">The sequence shown here is derived from an EMBL/GenBank/DDBJ whole genome shotgun (WGS) entry which is preliminary data.</text>
</comment>
<feature type="signal peptide" evidence="1">
    <location>
        <begin position="1"/>
        <end position="25"/>
    </location>
</feature>
<dbReference type="Proteomes" id="UP000434850">
    <property type="component" value="Unassembled WGS sequence"/>
</dbReference>
<dbReference type="Pfam" id="PF16267">
    <property type="entry name" value="DUF4920"/>
    <property type="match status" value="1"/>
</dbReference>
<dbReference type="AlphaFoldDB" id="A0A6I4IAN8"/>
<keyword evidence="3" id="KW-1185">Reference proteome</keyword>
<reference evidence="2 3" key="1">
    <citation type="submission" date="2019-12" db="EMBL/GenBank/DDBJ databases">
        <title>Mucilaginibacter sp. HME9299 genome sequencing and assembly.</title>
        <authorList>
            <person name="Kang H."/>
            <person name="Kim H."/>
            <person name="Joh K."/>
        </authorList>
    </citation>
    <scope>NUCLEOTIDE SEQUENCE [LARGE SCALE GENOMIC DNA]</scope>
    <source>
        <strain evidence="2 3">HME9299</strain>
    </source>
</reference>
<proteinExistence type="predicted"/>
<protein>
    <submittedName>
        <fullName evidence="2">DUF4920 domain-containing protein</fullName>
    </submittedName>
</protein>
<accession>A0A6I4IAN8</accession>
<dbReference type="InterPro" id="IPR032577">
    <property type="entry name" value="DUF4920"/>
</dbReference>
<dbReference type="RefSeq" id="WP_157542546.1">
    <property type="nucleotide sequence ID" value="NZ_WQLA01000005.1"/>
</dbReference>
<evidence type="ECO:0000313" key="3">
    <source>
        <dbReference type="Proteomes" id="UP000434850"/>
    </source>
</evidence>
<evidence type="ECO:0000256" key="1">
    <source>
        <dbReference type="SAM" id="SignalP"/>
    </source>
</evidence>
<name>A0A6I4IAN8_9SPHI</name>
<evidence type="ECO:0000313" key="2">
    <source>
        <dbReference type="EMBL" id="MVN92231.1"/>
    </source>
</evidence>
<keyword evidence="1" id="KW-0732">Signal</keyword>
<dbReference type="EMBL" id="WQLA01000005">
    <property type="protein sequence ID" value="MVN92231.1"/>
    <property type="molecule type" value="Genomic_DNA"/>
</dbReference>
<gene>
    <name evidence="2" type="ORF">GO816_13935</name>
</gene>
<organism evidence="2 3">
    <name type="scientific">Mucilaginibacter aquatilis</name>
    <dbReference type="NCBI Taxonomy" id="1517760"/>
    <lineage>
        <taxon>Bacteria</taxon>
        <taxon>Pseudomonadati</taxon>
        <taxon>Bacteroidota</taxon>
        <taxon>Sphingobacteriia</taxon>
        <taxon>Sphingobacteriales</taxon>
        <taxon>Sphingobacteriaceae</taxon>
        <taxon>Mucilaginibacter</taxon>
    </lineage>
</organism>
<dbReference type="OrthoDB" id="794173at2"/>
<feature type="chain" id="PRO_5026234003" evidence="1">
    <location>
        <begin position="26"/>
        <end position="161"/>
    </location>
</feature>